<dbReference type="FunFam" id="3.30.40.10:FF:000239">
    <property type="entry name" value="probable BOI-related E3 ubiquitin-protein ligase 2"/>
    <property type="match status" value="1"/>
</dbReference>
<evidence type="ECO:0000313" key="9">
    <source>
        <dbReference type="Proteomes" id="UP000283530"/>
    </source>
</evidence>
<feature type="domain" description="RING-type" evidence="7">
    <location>
        <begin position="292"/>
        <end position="326"/>
    </location>
</feature>
<dbReference type="Gene3D" id="3.30.40.10">
    <property type="entry name" value="Zinc/RING finger domain, C3HC4 (zinc finger)"/>
    <property type="match status" value="1"/>
</dbReference>
<proteinExistence type="predicted"/>
<keyword evidence="2 4" id="KW-0863">Zinc-finger</keyword>
<organism evidence="8 9">
    <name type="scientific">Cinnamomum micranthum f. kanehirae</name>
    <dbReference type="NCBI Taxonomy" id="337451"/>
    <lineage>
        <taxon>Eukaryota</taxon>
        <taxon>Viridiplantae</taxon>
        <taxon>Streptophyta</taxon>
        <taxon>Embryophyta</taxon>
        <taxon>Tracheophyta</taxon>
        <taxon>Spermatophyta</taxon>
        <taxon>Magnoliopsida</taxon>
        <taxon>Magnoliidae</taxon>
        <taxon>Laurales</taxon>
        <taxon>Lauraceae</taxon>
        <taxon>Cinnamomum</taxon>
    </lineage>
</organism>
<evidence type="ECO:0000256" key="5">
    <source>
        <dbReference type="SAM" id="Coils"/>
    </source>
</evidence>
<evidence type="ECO:0000256" key="2">
    <source>
        <dbReference type="ARBA" id="ARBA00022771"/>
    </source>
</evidence>
<name>A0A443P9F1_9MAGN</name>
<keyword evidence="3" id="KW-0862">Zinc</keyword>
<evidence type="ECO:0000256" key="4">
    <source>
        <dbReference type="PROSITE-ProRule" id="PRU00175"/>
    </source>
</evidence>
<dbReference type="PIRSF" id="PIRSF036836">
    <property type="entry name" value="RNase_bind_SBP1"/>
    <property type="match status" value="1"/>
</dbReference>
<dbReference type="InterPro" id="IPR013083">
    <property type="entry name" value="Znf_RING/FYVE/PHD"/>
</dbReference>
<evidence type="ECO:0000259" key="7">
    <source>
        <dbReference type="PROSITE" id="PS50089"/>
    </source>
</evidence>
<keyword evidence="5" id="KW-0175">Coiled coil</keyword>
<protein>
    <submittedName>
        <fullName evidence="8">Zinc finger protein</fullName>
    </submittedName>
</protein>
<reference evidence="8 9" key="1">
    <citation type="journal article" date="2019" name="Nat. Plants">
        <title>Stout camphor tree genome fills gaps in understanding of flowering plant genome evolution.</title>
        <authorList>
            <person name="Chaw S.M."/>
            <person name="Liu Y.C."/>
            <person name="Wu Y.W."/>
            <person name="Wang H.Y."/>
            <person name="Lin C.I."/>
            <person name="Wu C.S."/>
            <person name="Ke H.M."/>
            <person name="Chang L.Y."/>
            <person name="Hsu C.Y."/>
            <person name="Yang H.T."/>
            <person name="Sudianto E."/>
            <person name="Hsu M.H."/>
            <person name="Wu K.P."/>
            <person name="Wang L.N."/>
            <person name="Leebens-Mack J.H."/>
            <person name="Tsai I.J."/>
        </authorList>
    </citation>
    <scope>NUCLEOTIDE SEQUENCE [LARGE SCALE GENOMIC DNA]</scope>
    <source>
        <strain evidence="9">cv. Chaw 1501</strain>
        <tissue evidence="8">Young leaves</tissue>
    </source>
</reference>
<dbReference type="PANTHER" id="PTHR42647:SF5">
    <property type="entry name" value="SBP (S-RIBONUCLEASE BINDING PROTEIN) FAMILY PROTEIN"/>
    <property type="match status" value="1"/>
</dbReference>
<evidence type="ECO:0000256" key="1">
    <source>
        <dbReference type="ARBA" id="ARBA00022723"/>
    </source>
</evidence>
<sequence>MAVQAQYPSNILLLNRSGQEQKDIILGMGGDYLQQGEFTHQNLMIDNGGVVNPRKRGREAPVSVSGSPSNLFSLQPQQHQSSTSMLVNLSQLNNQQHQGGVVSTGLGLSLEDQQQQRRQHQQQKQQQQQLGLLFPSPVLSSSLAEDISAQIKQQRDEIDQLLQTQRDQLRRTLADRRETHYRALLGAAEESASRRLKEKDTEVEKAARRNAELEERAAHLKAEAQVWQARARAQESAAVSLQAQLQQAMMAGPAQDRRDELGCAGGDSLPVDDAESAHIDPRRSESSPVPPCRVCRNRAVSVVLLPCRHLCICTDCEPVVHVCPLCCTVKTASVEVYLS</sequence>
<dbReference type="Proteomes" id="UP000283530">
    <property type="component" value="Unassembled WGS sequence"/>
</dbReference>
<dbReference type="GO" id="GO:0008270">
    <property type="term" value="F:zinc ion binding"/>
    <property type="evidence" value="ECO:0007669"/>
    <property type="project" value="UniProtKB-KW"/>
</dbReference>
<feature type="coiled-coil region" evidence="5">
    <location>
        <begin position="110"/>
        <end position="230"/>
    </location>
</feature>
<feature type="region of interest" description="Disordered" evidence="6">
    <location>
        <begin position="49"/>
        <end position="78"/>
    </location>
</feature>
<keyword evidence="9" id="KW-1185">Reference proteome</keyword>
<dbReference type="PROSITE" id="PS50089">
    <property type="entry name" value="ZF_RING_2"/>
    <property type="match status" value="1"/>
</dbReference>
<accession>A0A443P9F1</accession>
<dbReference type="AlphaFoldDB" id="A0A443P9F1"/>
<evidence type="ECO:0000256" key="3">
    <source>
        <dbReference type="ARBA" id="ARBA00022833"/>
    </source>
</evidence>
<dbReference type="Pfam" id="PF13920">
    <property type="entry name" value="zf-C3HC4_3"/>
    <property type="match status" value="1"/>
</dbReference>
<dbReference type="PANTHER" id="PTHR42647">
    <property type="entry name" value="SBP (S-RIBONUCLEASE BINDING PROTEIN) FAMILY PROTEIN"/>
    <property type="match status" value="1"/>
</dbReference>
<keyword evidence="1" id="KW-0479">Metal-binding</keyword>
<dbReference type="CDD" id="cd16649">
    <property type="entry name" value="mRING-HC-C3HC5_CGRF1-like"/>
    <property type="match status" value="1"/>
</dbReference>
<dbReference type="OrthoDB" id="1711136at2759"/>
<feature type="compositionally biased region" description="Polar residues" evidence="6">
    <location>
        <begin position="64"/>
        <end position="78"/>
    </location>
</feature>
<evidence type="ECO:0000256" key="6">
    <source>
        <dbReference type="SAM" id="MobiDB-lite"/>
    </source>
</evidence>
<dbReference type="EMBL" id="QPKB01000006">
    <property type="protein sequence ID" value="RWR87370.1"/>
    <property type="molecule type" value="Genomic_DNA"/>
</dbReference>
<dbReference type="InterPro" id="IPR001841">
    <property type="entry name" value="Znf_RING"/>
</dbReference>
<dbReference type="GO" id="GO:0004842">
    <property type="term" value="F:ubiquitin-protein transferase activity"/>
    <property type="evidence" value="ECO:0007669"/>
    <property type="project" value="TreeGrafter"/>
</dbReference>
<comment type="caution">
    <text evidence="8">The sequence shown here is derived from an EMBL/GenBank/DDBJ whole genome shotgun (WGS) entry which is preliminary data.</text>
</comment>
<gene>
    <name evidence="8" type="ORF">CKAN_01630900</name>
</gene>
<evidence type="ECO:0000313" key="8">
    <source>
        <dbReference type="EMBL" id="RWR87370.1"/>
    </source>
</evidence>